<dbReference type="EMBL" id="BARV01024742">
    <property type="protein sequence ID" value="GAI36611.1"/>
    <property type="molecule type" value="Genomic_DNA"/>
</dbReference>
<dbReference type="GO" id="GO:0016779">
    <property type="term" value="F:nucleotidyltransferase activity"/>
    <property type="evidence" value="ECO:0007669"/>
    <property type="project" value="InterPro"/>
</dbReference>
<dbReference type="Pfam" id="PF10410">
    <property type="entry name" value="DnaB_bind"/>
    <property type="match status" value="1"/>
</dbReference>
<dbReference type="PROSITE" id="PS50880">
    <property type="entry name" value="TOPRIM"/>
    <property type="match status" value="1"/>
</dbReference>
<dbReference type="GO" id="GO:0006269">
    <property type="term" value="P:DNA replication, synthesis of primer"/>
    <property type="evidence" value="ECO:0007669"/>
    <property type="project" value="TreeGrafter"/>
</dbReference>
<feature type="domain" description="Toprim" evidence="1">
    <location>
        <begin position="16"/>
        <end position="97"/>
    </location>
</feature>
<dbReference type="CDD" id="cd03364">
    <property type="entry name" value="TOPRIM_DnaG_primases"/>
    <property type="match status" value="1"/>
</dbReference>
<dbReference type="InterPro" id="IPR050219">
    <property type="entry name" value="DnaG_primase"/>
</dbReference>
<comment type="caution">
    <text evidence="2">The sequence shown here is derived from an EMBL/GenBank/DDBJ whole genome shotgun (WGS) entry which is preliminary data.</text>
</comment>
<dbReference type="Gene3D" id="3.40.1360.10">
    <property type="match status" value="1"/>
</dbReference>
<dbReference type="InterPro" id="IPR006171">
    <property type="entry name" value="TOPRIM_dom"/>
</dbReference>
<proteinExistence type="predicted"/>
<dbReference type="InterPro" id="IPR019475">
    <property type="entry name" value="DNA_primase_DnaB-bd"/>
</dbReference>
<dbReference type="AlphaFoldDB" id="X1P2E0"/>
<dbReference type="SUPFAM" id="SSF56731">
    <property type="entry name" value="DNA primase core"/>
    <property type="match status" value="1"/>
</dbReference>
<dbReference type="Pfam" id="PF13155">
    <property type="entry name" value="Toprim_2"/>
    <property type="match status" value="1"/>
</dbReference>
<dbReference type="SMART" id="SM00493">
    <property type="entry name" value="TOPRIM"/>
    <property type="match status" value="1"/>
</dbReference>
<feature type="non-terminal residue" evidence="2">
    <location>
        <position position="1"/>
    </location>
</feature>
<dbReference type="PANTHER" id="PTHR30313:SF2">
    <property type="entry name" value="DNA PRIMASE"/>
    <property type="match status" value="1"/>
</dbReference>
<dbReference type="Gene3D" id="1.10.860.10">
    <property type="entry name" value="DNAb Helicase, Chain A"/>
    <property type="match status" value="1"/>
</dbReference>
<feature type="non-terminal residue" evidence="2">
    <location>
        <position position="267"/>
    </location>
</feature>
<reference evidence="2" key="1">
    <citation type="journal article" date="2014" name="Front. Microbiol.">
        <title>High frequency of phylogenetically diverse reductive dehalogenase-homologous genes in deep subseafloor sedimentary metagenomes.</title>
        <authorList>
            <person name="Kawai M."/>
            <person name="Futagami T."/>
            <person name="Toyoda A."/>
            <person name="Takaki Y."/>
            <person name="Nishi S."/>
            <person name="Hori S."/>
            <person name="Arai W."/>
            <person name="Tsubouchi T."/>
            <person name="Morono Y."/>
            <person name="Uchiyama I."/>
            <person name="Ito T."/>
            <person name="Fujiyama A."/>
            <person name="Inagaki F."/>
            <person name="Takami H."/>
        </authorList>
    </citation>
    <scope>NUCLEOTIDE SEQUENCE</scope>
    <source>
        <strain evidence="2">Expedition CK06-06</strain>
    </source>
</reference>
<dbReference type="InterPro" id="IPR016136">
    <property type="entry name" value="DNA_helicase_N/primase_C"/>
</dbReference>
<protein>
    <recommendedName>
        <fullName evidence="1">Toprim domain-containing protein</fullName>
    </recommendedName>
</protein>
<name>X1P2E0_9ZZZZ</name>
<sequence length="267" mass="30281">LLYGLNFCKEAIRDKGEIILVEGYTDFISLYQAGITNVSASLGTSLTARQVSLAKRFAPRMIVSYDADAAGTKAATRAVSLCFENGTQIRILLIPEGLDPDSFINKFGADRFKNLIRKSISGLKFLIDTELQERRTEVPEEKAIIARNIVNEIEKIPDPVVRSEYLKQTSEYLSIDEGVLRLMPKSKSTEKKDEEKDIFLPAEKILLQMLFEDSLVASEVLKRIEDKDFKGLKSEPIFKTLSEYVENGKTPKLHEFREKIDRFLFSS</sequence>
<accession>X1P2E0</accession>
<evidence type="ECO:0000313" key="2">
    <source>
        <dbReference type="EMBL" id="GAI36611.1"/>
    </source>
</evidence>
<organism evidence="2">
    <name type="scientific">marine sediment metagenome</name>
    <dbReference type="NCBI Taxonomy" id="412755"/>
    <lineage>
        <taxon>unclassified sequences</taxon>
        <taxon>metagenomes</taxon>
        <taxon>ecological metagenomes</taxon>
    </lineage>
</organism>
<gene>
    <name evidence="2" type="ORF">S06H3_40329</name>
</gene>
<dbReference type="InterPro" id="IPR034151">
    <property type="entry name" value="TOPRIM_DnaG_bac"/>
</dbReference>
<evidence type="ECO:0000259" key="1">
    <source>
        <dbReference type="PROSITE" id="PS50880"/>
    </source>
</evidence>
<dbReference type="GO" id="GO:0005737">
    <property type="term" value="C:cytoplasm"/>
    <property type="evidence" value="ECO:0007669"/>
    <property type="project" value="TreeGrafter"/>
</dbReference>
<dbReference type="PANTHER" id="PTHR30313">
    <property type="entry name" value="DNA PRIMASE"/>
    <property type="match status" value="1"/>
</dbReference>